<dbReference type="Gene3D" id="6.10.250.660">
    <property type="match status" value="1"/>
</dbReference>
<gene>
    <name evidence="3" type="ORF">GCM10023353_16480</name>
</gene>
<evidence type="ECO:0000313" key="3">
    <source>
        <dbReference type="EMBL" id="GAA4812397.1"/>
    </source>
</evidence>
<organism evidence="3 4">
    <name type="scientific">Tomitella cavernea</name>
    <dbReference type="NCBI Taxonomy" id="1387982"/>
    <lineage>
        <taxon>Bacteria</taxon>
        <taxon>Bacillati</taxon>
        <taxon>Actinomycetota</taxon>
        <taxon>Actinomycetes</taxon>
        <taxon>Mycobacteriales</taxon>
        <taxon>Tomitella</taxon>
    </lineage>
</organism>
<name>A0ABP9CMC6_9ACTN</name>
<dbReference type="EMBL" id="BAABKQ010000001">
    <property type="protein sequence ID" value="GAA4812397.1"/>
    <property type="molecule type" value="Genomic_DNA"/>
</dbReference>
<dbReference type="RefSeq" id="WP_200175410.1">
    <property type="nucleotide sequence ID" value="NZ_BAABKQ010000001.1"/>
</dbReference>
<keyword evidence="2" id="KW-0812">Transmembrane</keyword>
<dbReference type="InterPro" id="IPR019933">
    <property type="entry name" value="DivIVA_domain"/>
</dbReference>
<keyword evidence="2" id="KW-1133">Transmembrane helix</keyword>
<evidence type="ECO:0000256" key="2">
    <source>
        <dbReference type="SAM" id="Phobius"/>
    </source>
</evidence>
<dbReference type="NCBIfam" id="TIGR03544">
    <property type="entry name" value="DivI1A_domain"/>
    <property type="match status" value="1"/>
</dbReference>
<dbReference type="Proteomes" id="UP001500839">
    <property type="component" value="Unassembled WGS sequence"/>
</dbReference>
<feature type="compositionally biased region" description="Low complexity" evidence="1">
    <location>
        <begin position="114"/>
        <end position="123"/>
    </location>
</feature>
<comment type="caution">
    <text evidence="3">The sequence shown here is derived from an EMBL/GenBank/DDBJ whole genome shotgun (WGS) entry which is preliminary data.</text>
</comment>
<evidence type="ECO:0000313" key="4">
    <source>
        <dbReference type="Proteomes" id="UP001500839"/>
    </source>
</evidence>
<feature type="region of interest" description="Disordered" evidence="1">
    <location>
        <begin position="97"/>
        <end position="137"/>
    </location>
</feature>
<protein>
    <recommendedName>
        <fullName evidence="5">DivIVA domain-containing protein</fullName>
    </recommendedName>
</protein>
<reference evidence="4" key="1">
    <citation type="journal article" date="2019" name="Int. J. Syst. Evol. Microbiol.">
        <title>The Global Catalogue of Microorganisms (GCM) 10K type strain sequencing project: providing services to taxonomists for standard genome sequencing and annotation.</title>
        <authorList>
            <consortium name="The Broad Institute Genomics Platform"/>
            <consortium name="The Broad Institute Genome Sequencing Center for Infectious Disease"/>
            <person name="Wu L."/>
            <person name="Ma J."/>
        </authorList>
    </citation>
    <scope>NUCLEOTIDE SEQUENCE [LARGE SCALE GENOMIC DNA]</scope>
    <source>
        <strain evidence="4">JCM 18542</strain>
    </source>
</reference>
<sequence length="137" mass="14442">MLTAILYVVLIALVAGLLFVVAALVFGRGEEAAPLPPGGSPAWLPDHAIDSDDVRALRFQQAFRGYKASEVDWALQRLANEVERLRAVVAAQDGGLEAHTEAAAAPRQGDAHADPAPATAPDEGPGRCGATYDDREE</sequence>
<evidence type="ECO:0000256" key="1">
    <source>
        <dbReference type="SAM" id="MobiDB-lite"/>
    </source>
</evidence>
<evidence type="ECO:0008006" key="5">
    <source>
        <dbReference type="Google" id="ProtNLM"/>
    </source>
</evidence>
<proteinExistence type="predicted"/>
<keyword evidence="2" id="KW-0472">Membrane</keyword>
<accession>A0ABP9CMC6</accession>
<feature type="transmembrane region" description="Helical" evidence="2">
    <location>
        <begin position="6"/>
        <end position="26"/>
    </location>
</feature>
<keyword evidence="4" id="KW-1185">Reference proteome</keyword>